<gene>
    <name evidence="1" type="ORF">TPAB3V08_LOCUS15650</name>
</gene>
<proteinExistence type="predicted"/>
<keyword evidence="2" id="KW-1185">Reference proteome</keyword>
<dbReference type="Proteomes" id="UP001153148">
    <property type="component" value="Unassembled WGS sequence"/>
</dbReference>
<evidence type="ECO:0000313" key="2">
    <source>
        <dbReference type="Proteomes" id="UP001153148"/>
    </source>
</evidence>
<dbReference type="EMBL" id="CAJPIN010099494">
    <property type="protein sequence ID" value="CAG2068707.1"/>
    <property type="molecule type" value="Genomic_DNA"/>
</dbReference>
<accession>A0ABN7PNJ3</accession>
<protein>
    <submittedName>
        <fullName evidence="1">Uncharacterized protein</fullName>
    </submittedName>
</protein>
<organism evidence="1 2">
    <name type="scientific">Timema podura</name>
    <name type="common">Walking stick</name>
    <dbReference type="NCBI Taxonomy" id="61482"/>
    <lineage>
        <taxon>Eukaryota</taxon>
        <taxon>Metazoa</taxon>
        <taxon>Ecdysozoa</taxon>
        <taxon>Arthropoda</taxon>
        <taxon>Hexapoda</taxon>
        <taxon>Insecta</taxon>
        <taxon>Pterygota</taxon>
        <taxon>Neoptera</taxon>
        <taxon>Polyneoptera</taxon>
        <taxon>Phasmatodea</taxon>
        <taxon>Timematodea</taxon>
        <taxon>Timematoidea</taxon>
        <taxon>Timematidae</taxon>
        <taxon>Timema</taxon>
    </lineage>
</organism>
<reference evidence="1" key="1">
    <citation type="submission" date="2021-03" db="EMBL/GenBank/DDBJ databases">
        <authorList>
            <person name="Tran Van P."/>
        </authorList>
    </citation>
    <scope>NUCLEOTIDE SEQUENCE</scope>
</reference>
<sequence>MCSWSLMEQAKWGLLICGTPRSPQDGASVTIVQSGLFRGIHLTRSTL</sequence>
<evidence type="ECO:0000313" key="1">
    <source>
        <dbReference type="EMBL" id="CAG2068707.1"/>
    </source>
</evidence>
<name>A0ABN7PNJ3_TIMPD</name>
<comment type="caution">
    <text evidence="1">The sequence shown here is derived from an EMBL/GenBank/DDBJ whole genome shotgun (WGS) entry which is preliminary data.</text>
</comment>